<accession>A0A7M2WRZ9</accession>
<dbReference type="SUPFAM" id="SSF51735">
    <property type="entry name" value="NAD(P)-binding Rossmann-fold domains"/>
    <property type="match status" value="1"/>
</dbReference>
<gene>
    <name evidence="4" type="ORF">IPV69_16980</name>
</gene>
<evidence type="ECO:0000313" key="5">
    <source>
        <dbReference type="Proteomes" id="UP000593765"/>
    </source>
</evidence>
<evidence type="ECO:0000256" key="2">
    <source>
        <dbReference type="ARBA" id="ARBA00023002"/>
    </source>
</evidence>
<dbReference type="PANTHER" id="PTHR43708:SF5">
    <property type="entry name" value="CONSERVED EXPRESSED OXIDOREDUCTASE (EUROFUNG)-RELATED"/>
    <property type="match status" value="1"/>
</dbReference>
<dbReference type="Gene3D" id="3.40.50.720">
    <property type="entry name" value="NAD(P)-binding Rossmann-like Domain"/>
    <property type="match status" value="1"/>
</dbReference>
<keyword evidence="5" id="KW-1185">Reference proteome</keyword>
<comment type="similarity">
    <text evidence="1">Belongs to the Gfo/Idh/MocA family.</text>
</comment>
<evidence type="ECO:0000256" key="1">
    <source>
        <dbReference type="ARBA" id="ARBA00010928"/>
    </source>
</evidence>
<dbReference type="EMBL" id="CP063458">
    <property type="protein sequence ID" value="QOV87952.1"/>
    <property type="molecule type" value="Genomic_DNA"/>
</dbReference>
<name>A0A7M2WRZ9_9BACT</name>
<organism evidence="4 5">
    <name type="scientific">Humisphaera borealis</name>
    <dbReference type="NCBI Taxonomy" id="2807512"/>
    <lineage>
        <taxon>Bacteria</taxon>
        <taxon>Pseudomonadati</taxon>
        <taxon>Planctomycetota</taxon>
        <taxon>Phycisphaerae</taxon>
        <taxon>Tepidisphaerales</taxon>
        <taxon>Tepidisphaeraceae</taxon>
        <taxon>Humisphaera</taxon>
    </lineage>
</organism>
<dbReference type="PANTHER" id="PTHR43708">
    <property type="entry name" value="CONSERVED EXPRESSED OXIDOREDUCTASE (EUROFUNG)"/>
    <property type="match status" value="1"/>
</dbReference>
<dbReference type="Gene3D" id="3.30.360.10">
    <property type="entry name" value="Dihydrodipicolinate Reductase, domain 2"/>
    <property type="match status" value="1"/>
</dbReference>
<protein>
    <submittedName>
        <fullName evidence="4">Gfo/Idh/MocA family oxidoreductase</fullName>
    </submittedName>
</protein>
<evidence type="ECO:0000259" key="3">
    <source>
        <dbReference type="Pfam" id="PF01408"/>
    </source>
</evidence>
<dbReference type="InterPro" id="IPR000683">
    <property type="entry name" value="Gfo/Idh/MocA-like_OxRdtase_N"/>
</dbReference>
<evidence type="ECO:0000313" key="4">
    <source>
        <dbReference type="EMBL" id="QOV87952.1"/>
    </source>
</evidence>
<dbReference type="KEGG" id="hbs:IPV69_16980"/>
<dbReference type="SUPFAM" id="SSF55347">
    <property type="entry name" value="Glyceraldehyde-3-phosphate dehydrogenase-like, C-terminal domain"/>
    <property type="match status" value="1"/>
</dbReference>
<feature type="domain" description="Gfo/Idh/MocA-like oxidoreductase N-terminal" evidence="3">
    <location>
        <begin position="17"/>
        <end position="135"/>
    </location>
</feature>
<dbReference type="GO" id="GO:0016491">
    <property type="term" value="F:oxidoreductase activity"/>
    <property type="evidence" value="ECO:0007669"/>
    <property type="project" value="UniProtKB-KW"/>
</dbReference>
<dbReference type="InterPro" id="IPR036291">
    <property type="entry name" value="NAD(P)-bd_dom_sf"/>
</dbReference>
<dbReference type="InterPro" id="IPR051317">
    <property type="entry name" value="Gfo/Idh/MocA_oxidoreduct"/>
</dbReference>
<sequence>MSSLSTTPAPVTSGKKLRAAVIGTGKISEEHLKYLKSDPQVDLIGVCDLSPSLAKYAATRFGAAEAFTDSGVMLRTAKPDVVHVLTPPHTHVGIVTDALSHGAHVVCEKPIAPQRQQFLDLWTMAQAKGLRLVEDHNYRFNEPILAIEKLMNDGKLGAPREVEVRMALQIRGAGRYADTSMPHPSHNLPAGVLHEFISHLCYLALRFIPGDVDRIAAGWSKHGTEPLFKFDDLDALVMAGVVHGRIRFTTHAAPDTFMVTVRGEKGWAETDLFQPYLRVTIPRKGGAQLSPLINHYLNGKMFKRAAVRGFRNKIMQHTPYEGLKTFLGRTYEAFRTGGEPPVTYNDMDRASRLIDALLDEKNRV</sequence>
<dbReference type="Pfam" id="PF01408">
    <property type="entry name" value="GFO_IDH_MocA"/>
    <property type="match status" value="1"/>
</dbReference>
<dbReference type="AlphaFoldDB" id="A0A7M2WRZ9"/>
<dbReference type="Proteomes" id="UP000593765">
    <property type="component" value="Chromosome"/>
</dbReference>
<proteinExistence type="inferred from homology"/>
<keyword evidence="2" id="KW-0560">Oxidoreductase</keyword>
<dbReference type="GO" id="GO:0000166">
    <property type="term" value="F:nucleotide binding"/>
    <property type="evidence" value="ECO:0007669"/>
    <property type="project" value="InterPro"/>
</dbReference>
<reference evidence="4 5" key="1">
    <citation type="submission" date="2020-10" db="EMBL/GenBank/DDBJ databases">
        <title>Wide distribution of Phycisphaera-like planctomycetes from WD2101 soil group in peatlands and genome analysis of the first cultivated representative.</title>
        <authorList>
            <person name="Dedysh S.N."/>
            <person name="Beletsky A.V."/>
            <person name="Ivanova A."/>
            <person name="Kulichevskaya I.S."/>
            <person name="Suzina N.E."/>
            <person name="Philippov D.A."/>
            <person name="Rakitin A.L."/>
            <person name="Mardanov A.V."/>
            <person name="Ravin N.V."/>
        </authorList>
    </citation>
    <scope>NUCLEOTIDE SEQUENCE [LARGE SCALE GENOMIC DNA]</scope>
    <source>
        <strain evidence="4 5">M1803</strain>
    </source>
</reference>